<dbReference type="EMBL" id="WHPD01003638">
    <property type="protein sequence ID" value="MPV90356.1"/>
    <property type="molecule type" value="Genomic_DNA"/>
</dbReference>
<dbReference type="Gene3D" id="1.20.81.30">
    <property type="entry name" value="Type II secretion system (T2SS), domain F"/>
    <property type="match status" value="1"/>
</dbReference>
<dbReference type="GO" id="GO:0005886">
    <property type="term" value="C:plasma membrane"/>
    <property type="evidence" value="ECO:0007669"/>
    <property type="project" value="UniProtKB-SubCell"/>
</dbReference>
<evidence type="ECO:0000256" key="2">
    <source>
        <dbReference type="ARBA" id="ARBA00022475"/>
    </source>
</evidence>
<gene>
    <name evidence="8" type="ORF">GB882_16905</name>
</gene>
<dbReference type="PANTHER" id="PTHR35007">
    <property type="entry name" value="INTEGRAL MEMBRANE PROTEIN-RELATED"/>
    <property type="match status" value="1"/>
</dbReference>
<sequence length="311" mass="32713">MTSPGTVYGAIGACALAVAIGVYLLLGPGPVRVPLARRRPGVAPAAGPWAGAATAATGAVERAMRRRGTRLGALELAGVRMRPQDFVFLVAMVSVVAGAVGLVLSGPLIGLLLAGLSPVGAKVYLRARTARRQRVFADQLGDSLQLMSSSLRAGHSLPQALASVAREAEAPTSEEFSRVINEMRMGRDLTDALDETSARLGSQDFLWVTQAIAINREVGGNLAEVLDGVGHTIRERNQIRRQVKALSAEGKLSAIILMLLPIGITGFLSLTNPEYIGKFTQSLVGYALIGIAVVLLMVGGVWLAKTVKIKF</sequence>
<evidence type="ECO:0000256" key="6">
    <source>
        <dbReference type="SAM" id="Phobius"/>
    </source>
</evidence>
<organism evidence="8 9">
    <name type="scientific">Georgenia ruanii</name>
    <dbReference type="NCBI Taxonomy" id="348442"/>
    <lineage>
        <taxon>Bacteria</taxon>
        <taxon>Bacillati</taxon>
        <taxon>Actinomycetota</taxon>
        <taxon>Actinomycetes</taxon>
        <taxon>Micrococcales</taxon>
        <taxon>Bogoriellaceae</taxon>
        <taxon>Georgenia</taxon>
    </lineage>
</organism>
<feature type="transmembrane region" description="Helical" evidence="6">
    <location>
        <begin position="85"/>
        <end position="102"/>
    </location>
</feature>
<comment type="caution">
    <text evidence="8">The sequence shown here is derived from an EMBL/GenBank/DDBJ whole genome shotgun (WGS) entry which is preliminary data.</text>
</comment>
<dbReference type="InterPro" id="IPR018076">
    <property type="entry name" value="T2SS_GspF_dom"/>
</dbReference>
<feature type="domain" description="Type II secretion system protein GspF" evidence="7">
    <location>
        <begin position="144"/>
        <end position="268"/>
    </location>
</feature>
<name>A0A7J9V0G0_9MICO</name>
<dbReference type="InterPro" id="IPR042094">
    <property type="entry name" value="T2SS_GspF_sf"/>
</dbReference>
<keyword evidence="4 6" id="KW-1133">Transmembrane helix</keyword>
<dbReference type="OrthoDB" id="597333at2"/>
<feature type="transmembrane region" description="Helical" evidence="6">
    <location>
        <begin position="108"/>
        <end position="125"/>
    </location>
</feature>
<keyword evidence="9" id="KW-1185">Reference proteome</keyword>
<proteinExistence type="predicted"/>
<feature type="transmembrane region" description="Helical" evidence="6">
    <location>
        <begin position="252"/>
        <end position="271"/>
    </location>
</feature>
<evidence type="ECO:0000256" key="4">
    <source>
        <dbReference type="ARBA" id="ARBA00022989"/>
    </source>
</evidence>
<dbReference type="PANTHER" id="PTHR35007:SF1">
    <property type="entry name" value="PILUS ASSEMBLY PROTEIN"/>
    <property type="match status" value="1"/>
</dbReference>
<dbReference type="Pfam" id="PF00482">
    <property type="entry name" value="T2SSF"/>
    <property type="match status" value="1"/>
</dbReference>
<evidence type="ECO:0000256" key="5">
    <source>
        <dbReference type="ARBA" id="ARBA00023136"/>
    </source>
</evidence>
<keyword evidence="3 6" id="KW-0812">Transmembrane</keyword>
<keyword evidence="2" id="KW-1003">Cell membrane</keyword>
<accession>A0A7J9V0G0</accession>
<protein>
    <submittedName>
        <fullName evidence="8">Type II secretion system protein F</fullName>
    </submittedName>
</protein>
<evidence type="ECO:0000256" key="3">
    <source>
        <dbReference type="ARBA" id="ARBA00022692"/>
    </source>
</evidence>
<feature type="transmembrane region" description="Helical" evidence="6">
    <location>
        <begin position="283"/>
        <end position="304"/>
    </location>
</feature>
<evidence type="ECO:0000313" key="8">
    <source>
        <dbReference type="EMBL" id="MPV90356.1"/>
    </source>
</evidence>
<dbReference type="AlphaFoldDB" id="A0A7J9V0G0"/>
<evidence type="ECO:0000313" key="9">
    <source>
        <dbReference type="Proteomes" id="UP000429644"/>
    </source>
</evidence>
<comment type="subcellular location">
    <subcellularLocation>
        <location evidence="1">Cell membrane</location>
        <topology evidence="1">Multi-pass membrane protein</topology>
    </subcellularLocation>
</comment>
<evidence type="ECO:0000259" key="7">
    <source>
        <dbReference type="Pfam" id="PF00482"/>
    </source>
</evidence>
<evidence type="ECO:0000256" key="1">
    <source>
        <dbReference type="ARBA" id="ARBA00004651"/>
    </source>
</evidence>
<feature type="transmembrane region" description="Helical" evidence="6">
    <location>
        <begin position="46"/>
        <end position="64"/>
    </location>
</feature>
<keyword evidence="5 6" id="KW-0472">Membrane</keyword>
<feature type="transmembrane region" description="Helical" evidence="6">
    <location>
        <begin position="7"/>
        <end position="26"/>
    </location>
</feature>
<dbReference type="Proteomes" id="UP000429644">
    <property type="component" value="Unassembled WGS sequence"/>
</dbReference>
<reference evidence="8 9" key="1">
    <citation type="submission" date="2019-10" db="EMBL/GenBank/DDBJ databases">
        <title>Georgenia wutianyii sp. nov. and Georgenia yuyongxinii sp. nov. isolated from plateau pika (Ochotona curzoniae) in the Qinghai-Tibet plateau of China.</title>
        <authorList>
            <person name="Tian Z."/>
        </authorList>
    </citation>
    <scope>NUCLEOTIDE SEQUENCE [LARGE SCALE GENOMIC DNA]</scope>
    <source>
        <strain evidence="8 9">JCM 15130</strain>
    </source>
</reference>